<dbReference type="InterPro" id="IPR007487">
    <property type="entry name" value="ABC_transpt-TYRBP-like"/>
</dbReference>
<dbReference type="AlphaFoldDB" id="A0A1T4LDL5"/>
<organism evidence="1 2">
    <name type="scientific">Treponema porcinum</name>
    <dbReference type="NCBI Taxonomy" id="261392"/>
    <lineage>
        <taxon>Bacteria</taxon>
        <taxon>Pseudomonadati</taxon>
        <taxon>Spirochaetota</taxon>
        <taxon>Spirochaetia</taxon>
        <taxon>Spirochaetales</taxon>
        <taxon>Treponemataceae</taxon>
        <taxon>Treponema</taxon>
    </lineage>
</organism>
<gene>
    <name evidence="1" type="ORF">SAMN02745149_01549</name>
</gene>
<sequence>MKKSFLLAAAAAAAFTVGLSGCSKKADGKIKIGIIQLVEHTALDANYKGFVDGLAEAGYENGKNISIDYQNAQNEQANCATIAQKFINDQDDLIFAIATPAAQAVANLTKNIPVVVSSVTDPESAKLVKSNAKPGTNVTGTSDLTPCEAQIGLLKKIVPDAKTVGMLYCSNEQNSFFQIAIAKAACDKIGLSYIDATVSNSNELQQVVQSLVGKVDAIYTPTDNMIAAGMATVAQVANQNKIPVISGEAGMVQSGALATYGIDYYELGKQTAKMAVEIIRDGKNPAEMPIQYLENCTLAVNESTRDALGITIPADLK</sequence>
<dbReference type="Proteomes" id="UP000190423">
    <property type="component" value="Unassembled WGS sequence"/>
</dbReference>
<keyword evidence="2" id="KW-1185">Reference proteome</keyword>
<evidence type="ECO:0000313" key="2">
    <source>
        <dbReference type="Proteomes" id="UP000190423"/>
    </source>
</evidence>
<accession>A0A1T4LDL5</accession>
<dbReference type="OrthoDB" id="9776955at2"/>
<evidence type="ECO:0000313" key="1">
    <source>
        <dbReference type="EMBL" id="SJZ52657.1"/>
    </source>
</evidence>
<dbReference type="CDD" id="cd06325">
    <property type="entry name" value="PBP1_ABC_unchar_transporter"/>
    <property type="match status" value="1"/>
</dbReference>
<dbReference type="InterPro" id="IPR028082">
    <property type="entry name" value="Peripla_BP_I"/>
</dbReference>
<dbReference type="PANTHER" id="PTHR35271:SF1">
    <property type="entry name" value="ABC TRANSPORTER, SUBSTRATE-BINDING LIPOPROTEIN"/>
    <property type="match status" value="1"/>
</dbReference>
<protein>
    <submittedName>
        <fullName evidence="1">Putative ABC transport system substrate-binding protein</fullName>
    </submittedName>
</protein>
<dbReference type="SUPFAM" id="SSF53822">
    <property type="entry name" value="Periplasmic binding protein-like I"/>
    <property type="match status" value="1"/>
</dbReference>
<dbReference type="PANTHER" id="PTHR35271">
    <property type="entry name" value="ABC TRANSPORTER, SUBSTRATE-BINDING LIPOPROTEIN-RELATED"/>
    <property type="match status" value="1"/>
</dbReference>
<dbReference type="PROSITE" id="PS51257">
    <property type="entry name" value="PROKAR_LIPOPROTEIN"/>
    <property type="match status" value="1"/>
</dbReference>
<reference evidence="1 2" key="1">
    <citation type="submission" date="2017-02" db="EMBL/GenBank/DDBJ databases">
        <authorList>
            <person name="Peterson S.W."/>
        </authorList>
    </citation>
    <scope>NUCLEOTIDE SEQUENCE [LARGE SCALE GENOMIC DNA]</scope>
    <source>
        <strain evidence="1 2">ATCC BAA-908</strain>
    </source>
</reference>
<dbReference type="STRING" id="261392.SAMN02745149_01549"/>
<dbReference type="RefSeq" id="WP_078933458.1">
    <property type="nucleotide sequence ID" value="NZ_FUWG01000011.1"/>
</dbReference>
<dbReference type="GeneID" id="78316838"/>
<dbReference type="Gene3D" id="3.40.50.2300">
    <property type="match status" value="2"/>
</dbReference>
<name>A0A1T4LDL5_TREPO</name>
<dbReference type="EMBL" id="FUWG01000011">
    <property type="protein sequence ID" value="SJZ52657.1"/>
    <property type="molecule type" value="Genomic_DNA"/>
</dbReference>
<dbReference type="Pfam" id="PF04392">
    <property type="entry name" value="ABC_sub_bind"/>
    <property type="match status" value="1"/>
</dbReference>
<proteinExistence type="predicted"/>